<evidence type="ECO:0000256" key="1">
    <source>
        <dbReference type="ARBA" id="ARBA00004402"/>
    </source>
</evidence>
<keyword evidence="16 33" id="KW-0732">Signal</keyword>
<keyword evidence="13 33" id="KW-0165">Cleavage on pair of basic residues</keyword>
<evidence type="ECO:0000256" key="19">
    <source>
        <dbReference type="ARBA" id="ARBA00022870"/>
    </source>
</evidence>
<keyword evidence="14 33" id="KW-0812">Transmembrane</keyword>
<evidence type="ECO:0000256" key="25">
    <source>
        <dbReference type="ARBA" id="ARBA00023136"/>
    </source>
</evidence>
<dbReference type="InterPro" id="IPR036377">
    <property type="entry name" value="Gp120_core_sf"/>
</dbReference>
<reference evidence="38" key="1">
    <citation type="submission" date="2020-09" db="EMBL/GenBank/DDBJ databases">
        <authorList>
            <person name="Honnayakanahalli Marichannegowda M."/>
            <person name="Blazkova J."/>
            <person name="Gao F."/>
            <person name="Chun T.-W."/>
        </authorList>
    </citation>
    <scope>NUCLEOTIDE SEQUENCE</scope>
    <source>
        <strain evidence="38">P1_030915.48</strain>
    </source>
</reference>
<comment type="subunit">
    <text evidence="33">The mature envelope protein (Env) consists of a homotrimer of non-covalently associated gp120-gp41 heterodimers. The resulting complex protrudes from the virus surface as a spike. There seems to be as few as 10 spikes on the average virion. Surface protein gp120 interacts with host CD4, CCR5 and CXCR4. Gp120 also interacts with the C-type lectins CD209/DC-SIGN and CLEC4M/DC-SIGNR (collectively referred to as DC-SIGN(R)). Gp120 and gp41 interact with GalCer. Gp120 interacts with host ITGA4/ITGB7 complex; on CD4+ T-cells, this interaction results in rapid activation of integrin ITGAL/LFA-1, which facilitates efficient cell-to-cell spreading of HIV-1. Gp120 interacts with cell-associated heparan sulfate; this interaction increases virus infectivity on permissive cells and may be involved in infection of CD4- cells.</text>
</comment>
<evidence type="ECO:0000256" key="32">
    <source>
        <dbReference type="ARBA" id="ARBA00062028"/>
    </source>
</evidence>
<dbReference type="Pfam" id="PF00516">
    <property type="entry name" value="GP120"/>
    <property type="match status" value="1"/>
</dbReference>
<comment type="function">
    <text evidence="33">Envelope glycoprotein gp160: Oligomerizes in the host endoplasmic reticulum into predominantly trimers. In a second time, gp160 transits in the host Golgi, where glycosylation is completed. The precursor is then proteolytically cleaved in the trans-Golgi and thereby activated by cellular furin or furin-like proteases to produce gp120 and gp41.</text>
</comment>
<keyword evidence="10 33" id="KW-1165">Clathrin-mediated endocytosis of virus by host</keyword>
<organismHost>
    <name type="scientific">Homo sapiens</name>
    <name type="common">Human</name>
    <dbReference type="NCBI Taxonomy" id="9606"/>
</organismHost>
<dbReference type="Gene3D" id="2.170.40.20">
    <property type="entry name" value="Human immunodeficiency virus 1, Gp160, envelope glycoprotein"/>
    <property type="match status" value="2"/>
</dbReference>
<evidence type="ECO:0000256" key="30">
    <source>
        <dbReference type="ARBA" id="ARBA00023288"/>
    </source>
</evidence>
<feature type="topological domain" description="Cytoplasmic" evidence="33">
    <location>
        <begin position="706"/>
        <end position="856"/>
    </location>
</feature>
<evidence type="ECO:0000256" key="4">
    <source>
        <dbReference type="ARBA" id="ARBA00004563"/>
    </source>
</evidence>
<dbReference type="Gene3D" id="1.20.5.490">
    <property type="entry name" value="Single helix bin"/>
    <property type="match status" value="1"/>
</dbReference>
<evidence type="ECO:0000256" key="13">
    <source>
        <dbReference type="ARBA" id="ARBA00022685"/>
    </source>
</evidence>
<accession>A0A8A2FME9</accession>
<evidence type="ECO:0000256" key="21">
    <source>
        <dbReference type="ARBA" id="ARBA00022890"/>
    </source>
</evidence>
<evidence type="ECO:0000256" key="20">
    <source>
        <dbReference type="ARBA" id="ARBA00022879"/>
    </source>
</evidence>
<comment type="function">
    <text evidence="33">Transmembrane protein gp41: Acts as a class I viral fusion protein. Under the current model, the protein has at least 3 conformational states: pre-fusion native state, pre-hairpin intermediate state, and post-fusion hairpin state. During fusion of viral and target intracellular membranes, the coiled coil regions (heptad repeats) assume a trimer-of-hairpins structure, positioning the fusion peptide in close proximity to the C-terminal region of the ectodomain. The formation of this structure appears to drive apposition and subsequent fusion of viral and target cell membranes. Complete fusion occurs in host cell endosomes and is dynamin-dependent, however some lipid transfer might occur at the plasma membrane. The virus undergoes clathrin-dependent internalization long before endosomal fusion, thus minimizing the surface exposure of conserved viral epitopes during fusion and reducing the efficacy of inhibitors targeting these epitopes. Membranes fusion leads to delivery of the nucleocapsid into the cytoplasm.</text>
</comment>
<feature type="short sequence motif" description="YXXL motif; contains endocytosis signal" evidence="33">
    <location>
        <begin position="712"/>
        <end position="715"/>
    </location>
</feature>
<dbReference type="FunFam" id="2.170.40.20:FF:000001">
    <property type="entry name" value="Envelope glycoprotein gp160"/>
    <property type="match status" value="1"/>
</dbReference>
<evidence type="ECO:0000256" key="18">
    <source>
        <dbReference type="ARBA" id="ARBA00022844"/>
    </source>
</evidence>
<feature type="coiled-coil region" evidence="33">
    <location>
        <begin position="633"/>
        <end position="667"/>
    </location>
</feature>
<evidence type="ECO:0000256" key="27">
    <source>
        <dbReference type="ARBA" id="ARBA00023157"/>
    </source>
</evidence>
<evidence type="ECO:0000256" key="29">
    <source>
        <dbReference type="ARBA" id="ARBA00023280"/>
    </source>
</evidence>
<evidence type="ECO:0000256" key="7">
    <source>
        <dbReference type="ARBA" id="ARBA00022506"/>
    </source>
</evidence>
<dbReference type="GO" id="GO:0016020">
    <property type="term" value="C:membrane"/>
    <property type="evidence" value="ECO:0007669"/>
    <property type="project" value="UniProtKB-UniRule"/>
</dbReference>
<comment type="PTM">
    <text evidence="33">Palmitoylation of the transmembrane protein and of Env polyprotein (prior to its proteolytic cleavage) is essential for their association with host cell membrane lipid rafts. Palmitoylation is therefore required for envelope trafficking to classical lipid rafts, but not for viral replication.</text>
</comment>
<keyword evidence="7 33" id="KW-1168">Fusion of virus membrane with host membrane</keyword>
<keyword evidence="8 33" id="KW-1170">Fusion of virus membrane with host endosomal membrane</keyword>
<comment type="caution">
    <text evidence="33 34">Lacks conserved residue(s) required for the propagation of feature annotation.</text>
</comment>
<comment type="PTM">
    <text evidence="33">Highly glycosylated by host. The high number of glycan on the protein is reffered to as 'glycan shield' because it contributes to hide protein sequence from adaptive immune system.</text>
</comment>
<keyword evidence="27 33" id="KW-1015">Disulfide bond</keyword>
<gene>
    <name evidence="33 38" type="primary">env</name>
</gene>
<dbReference type="GO" id="GO:0055036">
    <property type="term" value="C:virion membrane"/>
    <property type="evidence" value="ECO:0007669"/>
    <property type="project" value="UniProtKB-SubCell"/>
</dbReference>
<dbReference type="FunFam" id="2.170.40.20:FF:000003">
    <property type="entry name" value="Envelope glycoprotein gp160"/>
    <property type="match status" value="1"/>
</dbReference>
<protein>
    <recommendedName>
        <fullName evidence="33">Envelope glycoprotein gp160</fullName>
    </recommendedName>
    <alternativeName>
        <fullName evidence="33">Env polyprotein</fullName>
    </alternativeName>
    <component>
        <recommendedName>
            <fullName evidence="33">Surface protein gp120</fullName>
            <shortName evidence="33">SU</shortName>
        </recommendedName>
        <alternativeName>
            <fullName evidence="33">Glycoprotein 120</fullName>
            <shortName evidence="33">gp120</shortName>
        </alternativeName>
    </component>
    <component>
        <recommendedName>
            <fullName evidence="33">Transmembrane protein gp41</fullName>
            <shortName evidence="33">TM</shortName>
        </recommendedName>
        <alternativeName>
            <fullName evidence="33">Glycoprotein 41</fullName>
            <shortName evidence="33">gp41</shortName>
        </alternativeName>
    </component>
</protein>
<dbReference type="HAMAP" id="MF_04083">
    <property type="entry name" value="HIV_ENV"/>
    <property type="match status" value="1"/>
</dbReference>
<feature type="transmembrane region" description="Helical" evidence="34">
    <location>
        <begin position="512"/>
        <end position="535"/>
    </location>
</feature>
<dbReference type="GO" id="GO:1903911">
    <property type="term" value="P:positive regulation of receptor clustering"/>
    <property type="evidence" value="ECO:0007669"/>
    <property type="project" value="UniProtKB-UniRule"/>
</dbReference>
<feature type="site" description="Cleavage; by host furin" evidence="33">
    <location>
        <begin position="511"/>
        <end position="512"/>
    </location>
</feature>
<comment type="domain">
    <text evidence="33">The YXXL motif is involved in determining the exact site of viral release at the surface of infected mononuclear cells and promotes endocytosis. YXXL and di-leucine endocytosis motifs interact directly or indirectly with the clathrin adapter complexes, opperate independently, and their activities are not additive.</text>
</comment>
<dbReference type="GO" id="GO:1903908">
    <property type="term" value="P:positive regulation of plasma membrane raft polarization"/>
    <property type="evidence" value="ECO:0007669"/>
    <property type="project" value="UniProtKB-UniRule"/>
</dbReference>
<dbReference type="GO" id="GO:0039654">
    <property type="term" value="P:fusion of virus membrane with host endosome membrane"/>
    <property type="evidence" value="ECO:0007669"/>
    <property type="project" value="UniProtKB-UniRule"/>
</dbReference>
<dbReference type="GO" id="GO:0005198">
    <property type="term" value="F:structural molecule activity"/>
    <property type="evidence" value="ECO:0007669"/>
    <property type="project" value="UniProtKB-UniRule"/>
</dbReference>
<evidence type="ECO:0000256" key="2">
    <source>
        <dbReference type="ARBA" id="ARBA00004433"/>
    </source>
</evidence>
<evidence type="ECO:0000256" key="15">
    <source>
        <dbReference type="ARBA" id="ARBA00022703"/>
    </source>
</evidence>
<evidence type="ECO:0000256" key="16">
    <source>
        <dbReference type="ARBA" id="ARBA00022729"/>
    </source>
</evidence>
<evidence type="ECO:0000256" key="33">
    <source>
        <dbReference type="HAMAP-Rule" id="MF_04083"/>
    </source>
</evidence>
<dbReference type="SUPFAM" id="SSF58069">
    <property type="entry name" value="Virus ectodomain"/>
    <property type="match status" value="1"/>
</dbReference>
<dbReference type="InterPro" id="IPR037527">
    <property type="entry name" value="Gp160"/>
</dbReference>
<keyword evidence="23 33" id="KW-1039">Host endosome</keyword>
<dbReference type="FunFam" id="1.10.287.210:FF:000001">
    <property type="entry name" value="Envelope glycoprotein gp160"/>
    <property type="match status" value="1"/>
</dbReference>
<evidence type="ECO:0000256" key="28">
    <source>
        <dbReference type="ARBA" id="ARBA00023180"/>
    </source>
</evidence>
<evidence type="ECO:0000256" key="3">
    <source>
        <dbReference type="ARBA" id="ARBA00004505"/>
    </source>
</evidence>
<evidence type="ECO:0000256" key="12">
    <source>
        <dbReference type="ARBA" id="ARBA00022595"/>
    </source>
</evidence>
<keyword evidence="12 33" id="KW-1162">Viral penetration into host cytoplasm</keyword>
<evidence type="ECO:0000259" key="37">
    <source>
        <dbReference type="Pfam" id="PF00517"/>
    </source>
</evidence>
<comment type="miscellaneous">
    <text evidence="33">HIV-1 lineages are divided in three main groups, M (for Major), O (for Outlier), and N (for New, or Non-M, Non-O). The vast majority of strains found worldwide belong to the group M. Group O seems to be endemic to and largely confined to Cameroon and neighboring countries in West Central Africa, where these viruses represent a small minority of HIV-1 strains. The group N is represented by a limited number of isolates from Cameroonian persons. The group M is further subdivided in 9 clades or subtypes (A to D, F to H, J and K).</text>
</comment>
<feature type="transmembrane region" description="Helical" evidence="34">
    <location>
        <begin position="678"/>
        <end position="705"/>
    </location>
</feature>
<feature type="disulfide bond" evidence="33">
    <location>
        <begin position="224"/>
        <end position="253"/>
    </location>
</feature>
<keyword evidence="9 33" id="KW-1032">Host cell membrane</keyword>
<comment type="miscellaneous">
    <text evidence="33">Inhibitors targeting HIV-1 viral envelope proteins are used as antiretroviral drugs. Attachment of virions to the cell surface via non-specific interactions and CD4 binding can be blocked by inhibitors that include cyanovirin-N, cyclotriazadisulfonamide analogs, PRO 2000, TNX 355 and PRO 542. In addition, BMS 806 can block CD4-induced conformational changes. Env interactions with the coreceptor molecules can be targeted by CCR5 antagonists including SCH-D, maraviroc (UK 427857) and aplaviroc (GW 873140), and the CXCR4 antagonist AMD 070. Fusion of viral and cellular membranes can be inhibited by peptides such as enfuvirtide and tifuvirtide (T 1249). Resistance to inhibitors associated with mutations in Env are observed. Most of the time, single mutations confer only a modest reduction in drug susceptibility. Combination of several mutations is usually required to develop a high-level drug resistance.</text>
</comment>
<evidence type="ECO:0000256" key="10">
    <source>
        <dbReference type="ARBA" id="ARBA00022570"/>
    </source>
</evidence>
<dbReference type="InterPro" id="IPR000777">
    <property type="entry name" value="HIV1_Gp120"/>
</dbReference>
<comment type="similarity">
    <text evidence="33">Belongs to the HIV-1 env protein family.</text>
</comment>
<comment type="subcellular location">
    <subcellularLocation>
        <location evidence="3">Host cell membrane</location>
        <topology evidence="3">Peripheral membrane protein</topology>
    </subcellularLocation>
    <subcellularLocation>
        <location evidence="1">Host cell membrane</location>
        <topology evidence="1">Single-pass type I membrane protein</topology>
    </subcellularLocation>
    <subcellularLocation>
        <location evidence="2">Host endosome membrane</location>
        <topology evidence="2">Peripheral membrane protein</topology>
    </subcellularLocation>
    <subcellularLocation>
        <location evidence="5">Host endosome membrane</location>
        <topology evidence="5">Single-pass type I membrane protein</topology>
    </subcellularLocation>
    <subcellularLocation>
        <location evidence="6">Virion membrane</location>
        <topology evidence="6">Peripheral membrane protein</topology>
    </subcellularLocation>
    <subcellularLocation>
        <location evidence="4">Virion membrane</location>
        <topology evidence="4">Single-pass type I membrane protein</topology>
    </subcellularLocation>
</comment>
<comment type="PTM">
    <text evidence="33">Specific enzymatic cleavages in vivo yield mature proteins. Envelope glycoproteins are synthesized as a inactive precursor that is heavily N-glycosylated and processed likely by host cell furin in the Golgi to yield the mature SU and TM proteins. The cleavage site between SU and TM requires the minimal sequence [KR]-X-[KR]-R. About 2 of the 9 disulfide bonds of gp41 are reduced by P4HB/PDI, following binding to CD4 receptor.</text>
</comment>
<keyword evidence="26 33" id="KW-0564">Palmitate</keyword>
<keyword evidence="30 33" id="KW-0449">Lipoprotein</keyword>
<comment type="domain">
    <text evidence="33 34">The 17 amino acids long immunosuppressive region is present in many retroviral envelope proteins. Synthetic peptides derived from this relatively conserved sequence inhibit immune function in vitro and in vivo.</text>
</comment>
<evidence type="ECO:0000256" key="26">
    <source>
        <dbReference type="ARBA" id="ARBA00023139"/>
    </source>
</evidence>
<evidence type="ECO:0000256" key="17">
    <source>
        <dbReference type="ARBA" id="ARBA00022804"/>
    </source>
</evidence>
<dbReference type="GO" id="GO:0019062">
    <property type="term" value="P:virion attachment to host cell"/>
    <property type="evidence" value="ECO:0007669"/>
    <property type="project" value="UniProtKB-UniRule"/>
</dbReference>
<dbReference type="GO" id="GO:0020002">
    <property type="term" value="C:host cell plasma membrane"/>
    <property type="evidence" value="ECO:0007669"/>
    <property type="project" value="UniProtKB-SubCell"/>
</dbReference>
<proteinExistence type="inferred from homology"/>
<keyword evidence="22 33" id="KW-1133">Transmembrane helix</keyword>
<evidence type="ECO:0000259" key="36">
    <source>
        <dbReference type="Pfam" id="PF00516"/>
    </source>
</evidence>
<comment type="domain">
    <text evidence="33">Some of the most genetically diverse regions of the viral genome are present in Env. They are called variable regions 1 through 5 (V1 through V5). Coreceptor usage of gp120 is determined mainly by the primary structure of the third variable region (V3) in the outer domain of gp120. The sequence of V3 determines which coreceptor, CCR5 and/or CXCR4 (corresponding to R5/macrophage, X4/T cell and R5X4/T cell and macrophage tropism), is used to trigger the fusion potential of the Env complex, and hence which cells the virus can infect. Binding to CCR5 involves a region adjacent in addition to V3.</text>
</comment>
<dbReference type="GO" id="GO:0019082">
    <property type="term" value="P:viral protein processing"/>
    <property type="evidence" value="ECO:0007669"/>
    <property type="project" value="UniProtKB-UniRule"/>
</dbReference>
<evidence type="ECO:0000256" key="22">
    <source>
        <dbReference type="ARBA" id="ARBA00022989"/>
    </source>
</evidence>
<comment type="subcellular location">
    <molecule>Surface protein gp120</molecule>
    <subcellularLocation>
        <location evidence="33">Virion membrane</location>
        <topology evidence="33">Peripheral membrane protein</topology>
    </subcellularLocation>
    <subcellularLocation>
        <location evidence="33">Host cell membrane</location>
        <topology evidence="33">Peripheral membrane protein</topology>
    </subcellularLocation>
    <subcellularLocation>
        <location evidence="33">Host endosome membrane</location>
        <topology evidence="33">Single-pass type I membrane protein</topology>
    </subcellularLocation>
    <text evidence="33">The surface protein is not anchored to the viral envelope, but associates with the extravirion surface through its binding to TM. It is probably concentrated at the site of budding and incorporated into the virions possibly by contacts between the cytoplasmic tail of Env and the N-terminus of Gag.</text>
</comment>
<evidence type="ECO:0000256" key="6">
    <source>
        <dbReference type="ARBA" id="ARBA00004650"/>
    </source>
</evidence>
<keyword evidence="18 33" id="KW-0946">Virion</keyword>
<dbReference type="GO" id="GO:0019064">
    <property type="term" value="P:fusion of virus membrane with host plasma membrane"/>
    <property type="evidence" value="ECO:0007669"/>
    <property type="project" value="UniProtKB-UniRule"/>
</dbReference>
<comment type="subcellular location">
    <molecule>Transmembrane protein gp41</molecule>
    <subcellularLocation>
        <location evidence="33">Virion membrane</location>
        <topology evidence="33">Single-pass type I membrane protein</topology>
    </subcellularLocation>
    <subcellularLocation>
        <location evidence="33">Host cell membrane</location>
        <topology evidence="33">Single-pass type I membrane protein</topology>
    </subcellularLocation>
    <subcellularLocation>
        <location evidence="33">Host endosome membrane</location>
        <topology evidence="33">Single-pass type I membrane protein</topology>
    </subcellularLocation>
    <text evidence="33">It is probably concentrated at the site of budding and incorporated into the virions possibly by contacts between the cytoplasmic tail of Env and the N-terminus of Gag.</text>
</comment>
<keyword evidence="24 33" id="KW-0175">Coiled coil</keyword>
<keyword evidence="19 33" id="KW-1043">Host membrane</keyword>
<keyword evidence="25 33" id="KW-0472">Membrane</keyword>
<keyword evidence="15 33" id="KW-0053">Apoptosis</keyword>
<feature type="disulfide bond" evidence="33">
    <location>
        <begin position="234"/>
        <end position="245"/>
    </location>
</feature>
<sequence>MRVKGIRKNYQHLWRWVTMLLGMLMICNAAEQLWVTVYYGVPVWKEATTTLFCASDAKAYDTEAHNVWATHACVPTDPNPQEVKLENVTEYFNMWKNNMVEQMHEDIISLWDQSLKPCVKLTPLCVTLNCSDLNTTKSNSTMGNSTENIIMEKGEIKNCSFNVTTYSNKRQKEYAAFYKFDIVPIDNDNNSSKSSTYRLISCNTSVITQACPKVSFQPIPIHYCAPAGFAILKCNNKRFNGTGPCKNVSTVQCTHGIRPVVSTQLLLNGSLAEEEVVIRSENLTDNAKTIIVQLKTPVEINCTRPNNNTVKGIHIGPGRVFYTTGQIVGDIRKAYCTLNGTAWNETLKEVVKKLREHFKNKTIDFKSSSGGDPEIVMHTFNCGGEFFYCNTTELFNSTWSLEGSNNTKDNITLPCRIKQIVNRWQEVGKAMYAPPIKGPITCTSNITGIILTRDGGNGNSTSNQSEIFRPGGGDMRDNWRSELYKYKVIKIEPLGIAPTKAKRRMVQREKRAVGIGAVLLGFLGAAGSTMGAASLTLTVQARLLLSGIVQQQNNLLRALEAQHHLLQLTVWGIKQLQARVLALERYLQDQQRLGIWGCSGKLICTTAVPWNTSWSNKSLDDIWNNMTWQEWEKEINNYTNIIYTLIEDSQNQQEKNEQNLLALDKWANLWNWFDITNWLWYIKIFIMIVGGLIGLRVVFSVLTIVNRVRQGYSPLSLQTLLPTPRGPDRPGGTEEEGGERDSDTSGRLADGFLTLIWVDLRSLFLFSYHRLRDLLLIVTRILELLGRRGWEALKYWWNLLQYWSQELKNSAVSLFNATAIAVAEGTDRIIEVGQRAFRAIIHIPRRIRQGAERALQ</sequence>
<feature type="domain" description="Retroviral envelope protein GP41-like" evidence="37">
    <location>
        <begin position="530"/>
        <end position="719"/>
    </location>
</feature>
<evidence type="ECO:0000256" key="31">
    <source>
        <dbReference type="ARBA" id="ARBA00023296"/>
    </source>
</evidence>
<evidence type="ECO:0000256" key="14">
    <source>
        <dbReference type="ARBA" id="ARBA00022692"/>
    </source>
</evidence>
<feature type="disulfide bond" evidence="33">
    <location>
        <begin position="598"/>
        <end position="604"/>
    </location>
</feature>
<organism evidence="38">
    <name type="scientific">Human immunodeficiency virus type 1</name>
    <name type="common">HIV-1</name>
    <dbReference type="NCBI Taxonomy" id="11676"/>
    <lineage>
        <taxon>Viruses</taxon>
        <taxon>Riboviria</taxon>
        <taxon>Pararnavirae</taxon>
        <taxon>Artverviricota</taxon>
        <taxon>Revtraviricetes</taxon>
        <taxon>Ortervirales</taxon>
        <taxon>Retroviridae</taxon>
        <taxon>Orthoretrovirinae</taxon>
        <taxon>Lentivirus</taxon>
        <taxon>Lentivirus humimdef1</taxon>
    </lineage>
</organism>
<evidence type="ECO:0000256" key="35">
    <source>
        <dbReference type="SAM" id="MobiDB-lite"/>
    </source>
</evidence>
<feature type="region of interest" description="CD4-binding loop" evidence="33">
    <location>
        <begin position="368"/>
        <end position="378"/>
    </location>
</feature>
<dbReference type="GO" id="GO:0075512">
    <property type="term" value="P:clathrin-dependent endocytosis of virus by host cell"/>
    <property type="evidence" value="ECO:0007669"/>
    <property type="project" value="UniProtKB-UniRule"/>
</dbReference>
<feature type="domain" description="Human immunodeficiency virus 1 envelope glycoprotein Gp120" evidence="36">
    <location>
        <begin position="33"/>
        <end position="511"/>
    </location>
</feature>
<evidence type="ECO:0000256" key="8">
    <source>
        <dbReference type="ARBA" id="ARBA00022510"/>
    </source>
</evidence>
<feature type="region of interest" description="Disordered" evidence="35">
    <location>
        <begin position="719"/>
        <end position="745"/>
    </location>
</feature>
<feature type="disulfide bond" evidence="33">
    <location>
        <begin position="53"/>
        <end position="73"/>
    </location>
</feature>
<feature type="region of interest" description="Fusion peptide" evidence="33">
    <location>
        <begin position="512"/>
        <end position="532"/>
    </location>
</feature>
<dbReference type="GO" id="GO:0019031">
    <property type="term" value="C:viral envelope"/>
    <property type="evidence" value="ECO:0007669"/>
    <property type="project" value="UniProtKB-KW"/>
</dbReference>
<keyword evidence="21 33" id="KW-1164">Virus endocytosis by host</keyword>
<dbReference type="CDD" id="cd09909">
    <property type="entry name" value="HIV-1-like_HR1-HR2"/>
    <property type="match status" value="1"/>
</dbReference>
<keyword evidence="11 33" id="KW-0945">Host-virus interaction</keyword>
<comment type="subunit">
    <text evidence="32">The mature envelope protein (Env) consists of a homotrimer of non-covalently associated gp120-gp41 heterodimers. The resulting complex protrudes from the virus surface as a spike. There seems to be as few as 10 spikes on the average virion. Interacts with host CD4, CCR5 and CXCR4. Gp120 also interacts with the C-type lectins CD209/DC-SIGN and CLEC4M/DC-SIGNR (collectively referred to as DC-SIGN(R)). Gp120 and gp41 interact with GalCer. Gp120 interacts with host ITGA4/ITGB7 complex; on CD4+ T-cells, this interaction results in rapid activation of integrin ITGAL/LFA-1, which facilitates efficient cell-to-cell spreading of HIV-1. Gp120 interacts with cell-associated heparan sulfate; this interaction increases virus infectivity on permissive cells and may be involved in infection of CD4- cells.</text>
</comment>
<keyword evidence="29 33" id="KW-0899">Viral immunoevasion</keyword>
<feature type="region of interest" description="Immunosuppression" evidence="33">
    <location>
        <begin position="574"/>
        <end position="592"/>
    </location>
</feature>
<comment type="function">
    <text evidence="33">Surface protein gp120: Attaches the virus to the host lymphoid cell by binding to the primary receptor CD4. This interaction induces a structural rearrangement creating a high affinity binding site for a chemokine coreceptor like CXCR4 and/or CCR5. Acts as a ligand for CD209/DC-SIGN and CLEC4M/DC-SIGNR, which are respectively found on dendritic cells (DCs), and on endothelial cells of liver sinusoids and lymph node sinuses. These interactions allow capture of viral particles at mucosal surfaces by these cells and subsequent transmission to permissive cells. HIV subverts the migration properties of dendritic cells to gain access to CD4+ T-cells in lymph nodes. Virus transmission to permissive T-cells occurs either in trans (without DCs infection, through viral capture and transmission), or in cis (following DCs productive infection, through the usual CD4-gp120 interaction), thereby inducing a robust infection. In trans infection, bound virions remain infectious over days and it is proposed that they are not degraded, but protected in non-lysosomal acidic organelles within the DCs close to the cell membrane thus contributing to the viral infectious potential during DCs' migration from the periphery to the lymphoid tissues. On arrival at lymphoid tissues, intact virions recycle back to DCs' cell surface allowing virus transmission to CD4+ T-cells.</text>
</comment>
<dbReference type="InterPro" id="IPR000328">
    <property type="entry name" value="GP41-like"/>
</dbReference>
<evidence type="ECO:0000313" key="38">
    <source>
        <dbReference type="EMBL" id="QSV18307.1"/>
    </source>
</evidence>
<dbReference type="Gene3D" id="1.10.287.210">
    <property type="match status" value="1"/>
</dbReference>
<dbReference type="Pfam" id="PF00517">
    <property type="entry name" value="GP41"/>
    <property type="match status" value="1"/>
</dbReference>
<name>A0A8A2FME9_HV1</name>
<keyword evidence="31 33" id="KW-1160">Virus entry into host cell</keyword>
<dbReference type="EMBL" id="MT998727">
    <property type="protein sequence ID" value="QSV18307.1"/>
    <property type="molecule type" value="Genomic_DNA"/>
</dbReference>
<comment type="domain">
    <text evidence="33">The CD4-binding region is targeted by the antibody b12.</text>
</comment>
<dbReference type="SUPFAM" id="SSF56502">
    <property type="entry name" value="gp120 core"/>
    <property type="match status" value="2"/>
</dbReference>
<keyword evidence="28 33" id="KW-0325">Glycoprotein</keyword>
<keyword evidence="20 33" id="KW-0261">Viral envelope protein</keyword>
<keyword evidence="17 33" id="KW-1161">Viral attachment to host cell</keyword>
<evidence type="ECO:0000256" key="23">
    <source>
        <dbReference type="ARBA" id="ARBA00023046"/>
    </source>
</evidence>
<feature type="chain" id="PRO_5033179125" description="Envelope glycoprotein gp160" evidence="33">
    <location>
        <begin position="32"/>
        <end position="856"/>
    </location>
</feature>
<dbReference type="GO" id="GO:0052031">
    <property type="term" value="P:symbiont-mediated perturbation of host defense response"/>
    <property type="evidence" value="ECO:0007669"/>
    <property type="project" value="UniProtKB-UniRule"/>
</dbReference>
<feature type="region of interest" description="MPER; binding to GalCer" evidence="33">
    <location>
        <begin position="662"/>
        <end position="683"/>
    </location>
</feature>
<evidence type="ECO:0000256" key="9">
    <source>
        <dbReference type="ARBA" id="ARBA00022511"/>
    </source>
</evidence>
<dbReference type="GO" id="GO:0044175">
    <property type="term" value="C:host cell endosome membrane"/>
    <property type="evidence" value="ECO:0007669"/>
    <property type="project" value="UniProtKB-SubCell"/>
</dbReference>
<dbReference type="FunFam" id="1.20.5.490:FF:000001">
    <property type="entry name" value="Envelope glycoprotein gp160"/>
    <property type="match status" value="1"/>
</dbReference>
<feature type="chain" id="PRO_5033179123" description="Transmembrane protein gp41" evidence="33">
    <location>
        <begin position="512"/>
        <end position="856"/>
    </location>
</feature>
<evidence type="ECO:0000256" key="34">
    <source>
        <dbReference type="RuleBase" id="RU363095"/>
    </source>
</evidence>
<evidence type="ECO:0000256" key="5">
    <source>
        <dbReference type="ARBA" id="ARBA00004578"/>
    </source>
</evidence>
<comment type="domain">
    <text evidence="33">The membrane proximal external region (MPER) present in gp41 is a tryptophan-rich region recognized by the antibodies 2F5, Z13, and 4E10. MPER seems to play a role in fusion.</text>
</comment>
<evidence type="ECO:0000256" key="11">
    <source>
        <dbReference type="ARBA" id="ARBA00022581"/>
    </source>
</evidence>
<evidence type="ECO:0000256" key="24">
    <source>
        <dbReference type="ARBA" id="ARBA00023054"/>
    </source>
</evidence>